<protein>
    <submittedName>
        <fullName evidence="1">Uncharacterized protein</fullName>
    </submittedName>
</protein>
<dbReference type="AlphaFoldDB" id="F0J858"/>
<accession>F0J858</accession>
<dbReference type="KEGG" id="amv:ACMV_P6_00020"/>
<name>F0J858_ACIMA</name>
<dbReference type="Proteomes" id="UP000007100">
    <property type="component" value="Plasmid pACMV6"/>
</dbReference>
<dbReference type="SUPFAM" id="SSF47598">
    <property type="entry name" value="Ribbon-helix-helix"/>
    <property type="match status" value="1"/>
</dbReference>
<evidence type="ECO:0000313" key="2">
    <source>
        <dbReference type="Proteomes" id="UP000007100"/>
    </source>
</evidence>
<keyword evidence="2" id="KW-1185">Reference proteome</keyword>
<reference evidence="1 2" key="1">
    <citation type="submission" date="2010-12" db="EMBL/GenBank/DDBJ databases">
        <title>Whole genome sequence of Acidiphilium multivorum AIU301.</title>
        <authorList>
            <person name="Narita-Yamada S."/>
            <person name="Nakamura S."/>
            <person name="Ito N."/>
            <person name="Takarada H."/>
            <person name="Katano Y."/>
            <person name="Nakazawa H."/>
            <person name="Hosoyama A."/>
            <person name="Yamada R."/>
            <person name="Fujita N."/>
        </authorList>
    </citation>
    <scope>NUCLEOTIDE SEQUENCE [LARGE SCALE GENOMIC DNA]</scope>
    <source>
        <strain evidence="2">DSM 11245 / JCM 8867 / AIU301</strain>
        <plasmid evidence="1 2">pACMV6</plasmid>
    </source>
</reference>
<evidence type="ECO:0000313" key="1">
    <source>
        <dbReference type="EMBL" id="BAJ83275.1"/>
    </source>
</evidence>
<gene>
    <name evidence="1" type="ordered locus">ACMV_P6_00020</name>
</gene>
<keyword evidence="1" id="KW-0614">Plasmid</keyword>
<dbReference type="InterPro" id="IPR013321">
    <property type="entry name" value="Arc_rbn_hlx_hlx"/>
</dbReference>
<dbReference type="InterPro" id="IPR010985">
    <property type="entry name" value="Ribbon_hlx_hlx"/>
</dbReference>
<proteinExistence type="predicted"/>
<dbReference type="HOGENOM" id="CLU_180732_0_0_5"/>
<sequence length="77" mass="8736">MNKKVSFGVRPSVTRTSELDAEAWVADRATDEREPMKRLTIDIPAHLHRAIKTQCASRGTKIADELRELLLQKYGKS</sequence>
<dbReference type="GO" id="GO:0006355">
    <property type="term" value="P:regulation of DNA-templated transcription"/>
    <property type="evidence" value="ECO:0007669"/>
    <property type="project" value="InterPro"/>
</dbReference>
<dbReference type="RefSeq" id="WP_013635160.1">
    <property type="nucleotide sequence ID" value="NC_015181.1"/>
</dbReference>
<geneLocation type="plasmid" evidence="1 2">
    <name>pACMV6</name>
</geneLocation>
<dbReference type="OrthoDB" id="1494791at2"/>
<dbReference type="EMBL" id="AP012041">
    <property type="protein sequence ID" value="BAJ83275.1"/>
    <property type="molecule type" value="Genomic_DNA"/>
</dbReference>
<dbReference type="Gene3D" id="1.10.1220.10">
    <property type="entry name" value="Met repressor-like"/>
    <property type="match status" value="1"/>
</dbReference>
<organism evidence="1 2">
    <name type="scientific">Acidiphilium multivorum (strain DSM 11245 / JCM 8867 / NBRC 100883 / AIU 301)</name>
    <dbReference type="NCBI Taxonomy" id="926570"/>
    <lineage>
        <taxon>Bacteria</taxon>
        <taxon>Pseudomonadati</taxon>
        <taxon>Pseudomonadota</taxon>
        <taxon>Alphaproteobacteria</taxon>
        <taxon>Acetobacterales</taxon>
        <taxon>Acidocellaceae</taxon>
        <taxon>Acidiphilium</taxon>
    </lineage>
</organism>